<keyword evidence="1" id="KW-0004">4Fe-4S</keyword>
<protein>
    <submittedName>
        <fullName evidence="8">FAD dependent oxidoreductase</fullName>
    </submittedName>
</protein>
<proteinExistence type="predicted"/>
<feature type="region of interest" description="Disordered" evidence="6">
    <location>
        <begin position="701"/>
        <end position="733"/>
    </location>
</feature>
<accession>A0A518DY59</accession>
<dbReference type="Proteomes" id="UP000317648">
    <property type="component" value="Chromosome"/>
</dbReference>
<dbReference type="GO" id="GO:0046872">
    <property type="term" value="F:metal ion binding"/>
    <property type="evidence" value="ECO:0007669"/>
    <property type="project" value="UniProtKB-KW"/>
</dbReference>
<dbReference type="InterPro" id="IPR039650">
    <property type="entry name" value="HdrA-like"/>
</dbReference>
<keyword evidence="5" id="KW-0411">Iron-sulfur</keyword>
<dbReference type="InterPro" id="IPR036188">
    <property type="entry name" value="FAD/NAD-bd_sf"/>
</dbReference>
<dbReference type="GO" id="GO:0051539">
    <property type="term" value="F:4 iron, 4 sulfur cluster binding"/>
    <property type="evidence" value="ECO:0007669"/>
    <property type="project" value="UniProtKB-KW"/>
</dbReference>
<name>A0A518DY59_9BACT</name>
<evidence type="ECO:0000313" key="8">
    <source>
        <dbReference type="EMBL" id="QDU96782.1"/>
    </source>
</evidence>
<dbReference type="PANTHER" id="PTHR43498">
    <property type="entry name" value="FERREDOXIN:COB-COM HETERODISULFIDE REDUCTASE SUBUNIT A"/>
    <property type="match status" value="1"/>
</dbReference>
<feature type="chain" id="PRO_5022118020" evidence="7">
    <location>
        <begin position="31"/>
        <end position="733"/>
    </location>
</feature>
<dbReference type="Pfam" id="PF12831">
    <property type="entry name" value="FAD_oxidored"/>
    <property type="match status" value="1"/>
</dbReference>
<sequence precursor="true">MTIARRSSPWVLALLACLSGLLAAGLPAKATEPRGAPPGDATQEADLLIVGATESGWAAAIQAARMGVPRIVLVNDYQWLGGQFTLQALVAIDENRSEEEGHRRERRRRPSIPRSGLFKELLDEIESLNRQKYGHPQPGNTWVLTTTRPVDAERAFRKLLQPYLDRGQVKLYSELYAVAATVDAAESLRSVRFASTRAGKPGLTVNAPITIDASDWGDAIQVAGAEFEYGPDLREKYNEPLAPKSREGYPLTDMNPLLYSVVMERTDTDQTIPQPRHYDARRYLGTTNLTPAENNKLTWKPHKFAQGGIMSYDFATEARRLVDPVWLKRPDLPEWLMLGWYIQDYPLDVLPPHVVAELEKLEQGASRKNLVVMSRAQRQVVYEDAKLHALGMVHHMQKTLREPLGDHPRALWRYRLTDEFGTPDQMPQMPYIREALRLKAMYMMRQSDVTHHGDASETYSQAMYHDGVAAWQFEYDYHPTGRAFLEGEPPGAAWRTYFKEGRKWGPPYTGLSVLPLRSLIPVRVNGLLGAQKNLGYSSIVSAALRLHDQGIHVGQAAGAAAAVAFRHDQPLREFPFDRERLAEIRIGLCLPGDRGVAMALWPFRDLTPEDPCYAAVQMLAIGQMLPLLRDEVQFQPDEPATAAWRQAVIAATGKVKQKAPPSLPLADAVTRGEFAIAWWETIQDLPDASYKRLAPEDADADGVLDIDDPLPLDPHNASLPLAPVKEPATPGER</sequence>
<organism evidence="8 9">
    <name type="scientific">Lignipirellula cremea</name>
    <dbReference type="NCBI Taxonomy" id="2528010"/>
    <lineage>
        <taxon>Bacteria</taxon>
        <taxon>Pseudomonadati</taxon>
        <taxon>Planctomycetota</taxon>
        <taxon>Planctomycetia</taxon>
        <taxon>Pirellulales</taxon>
        <taxon>Pirellulaceae</taxon>
        <taxon>Lignipirellula</taxon>
    </lineage>
</organism>
<evidence type="ECO:0000256" key="7">
    <source>
        <dbReference type="SAM" id="SignalP"/>
    </source>
</evidence>
<feature type="signal peptide" evidence="7">
    <location>
        <begin position="1"/>
        <end position="30"/>
    </location>
</feature>
<evidence type="ECO:0000313" key="9">
    <source>
        <dbReference type="Proteomes" id="UP000317648"/>
    </source>
</evidence>
<keyword evidence="3" id="KW-0560">Oxidoreductase</keyword>
<dbReference type="Gene3D" id="3.50.50.60">
    <property type="entry name" value="FAD/NAD(P)-binding domain"/>
    <property type="match status" value="1"/>
</dbReference>
<evidence type="ECO:0000256" key="5">
    <source>
        <dbReference type="ARBA" id="ARBA00023014"/>
    </source>
</evidence>
<keyword evidence="4" id="KW-0408">Iron</keyword>
<dbReference type="PROSITE" id="PS51257">
    <property type="entry name" value="PROKAR_LIPOPROTEIN"/>
    <property type="match status" value="1"/>
</dbReference>
<dbReference type="AlphaFoldDB" id="A0A518DY59"/>
<gene>
    <name evidence="8" type="ORF">Pla8534_46030</name>
</gene>
<evidence type="ECO:0000256" key="3">
    <source>
        <dbReference type="ARBA" id="ARBA00023002"/>
    </source>
</evidence>
<dbReference type="PANTHER" id="PTHR43498:SF1">
    <property type="entry name" value="COB--COM HETERODISULFIDE REDUCTASE IRON-SULFUR SUBUNIT A"/>
    <property type="match status" value="1"/>
</dbReference>
<dbReference type="GO" id="GO:0016491">
    <property type="term" value="F:oxidoreductase activity"/>
    <property type="evidence" value="ECO:0007669"/>
    <property type="project" value="UniProtKB-KW"/>
</dbReference>
<keyword evidence="7" id="KW-0732">Signal</keyword>
<evidence type="ECO:0000256" key="4">
    <source>
        <dbReference type="ARBA" id="ARBA00023004"/>
    </source>
</evidence>
<keyword evidence="9" id="KW-1185">Reference proteome</keyword>
<evidence type="ECO:0000256" key="1">
    <source>
        <dbReference type="ARBA" id="ARBA00022485"/>
    </source>
</evidence>
<keyword evidence="2" id="KW-0479">Metal-binding</keyword>
<dbReference type="KEGG" id="lcre:Pla8534_46030"/>
<feature type="compositionally biased region" description="Acidic residues" evidence="6">
    <location>
        <begin position="701"/>
        <end position="710"/>
    </location>
</feature>
<dbReference type="RefSeq" id="WP_145055391.1">
    <property type="nucleotide sequence ID" value="NZ_CP036433.1"/>
</dbReference>
<dbReference type="EMBL" id="CP036433">
    <property type="protein sequence ID" value="QDU96782.1"/>
    <property type="molecule type" value="Genomic_DNA"/>
</dbReference>
<reference evidence="8 9" key="1">
    <citation type="submission" date="2019-02" db="EMBL/GenBank/DDBJ databases">
        <title>Deep-cultivation of Planctomycetes and their phenomic and genomic characterization uncovers novel biology.</title>
        <authorList>
            <person name="Wiegand S."/>
            <person name="Jogler M."/>
            <person name="Boedeker C."/>
            <person name="Pinto D."/>
            <person name="Vollmers J."/>
            <person name="Rivas-Marin E."/>
            <person name="Kohn T."/>
            <person name="Peeters S.H."/>
            <person name="Heuer A."/>
            <person name="Rast P."/>
            <person name="Oberbeckmann S."/>
            <person name="Bunk B."/>
            <person name="Jeske O."/>
            <person name="Meyerdierks A."/>
            <person name="Storesund J.E."/>
            <person name="Kallscheuer N."/>
            <person name="Luecker S."/>
            <person name="Lage O.M."/>
            <person name="Pohl T."/>
            <person name="Merkel B.J."/>
            <person name="Hornburger P."/>
            <person name="Mueller R.-W."/>
            <person name="Bruemmer F."/>
            <person name="Labrenz M."/>
            <person name="Spormann A.M."/>
            <person name="Op den Camp H."/>
            <person name="Overmann J."/>
            <person name="Amann R."/>
            <person name="Jetten M.S.M."/>
            <person name="Mascher T."/>
            <person name="Medema M.H."/>
            <person name="Devos D.P."/>
            <person name="Kaster A.-K."/>
            <person name="Ovreas L."/>
            <person name="Rohde M."/>
            <person name="Galperin M.Y."/>
            <person name="Jogler C."/>
        </authorList>
    </citation>
    <scope>NUCLEOTIDE SEQUENCE [LARGE SCALE GENOMIC DNA]</scope>
    <source>
        <strain evidence="8 9">Pla85_3_4</strain>
    </source>
</reference>
<dbReference type="OrthoDB" id="223453at2"/>
<evidence type="ECO:0000256" key="6">
    <source>
        <dbReference type="SAM" id="MobiDB-lite"/>
    </source>
</evidence>
<evidence type="ECO:0000256" key="2">
    <source>
        <dbReference type="ARBA" id="ARBA00022723"/>
    </source>
</evidence>
<dbReference type="SUPFAM" id="SSF51905">
    <property type="entry name" value="FAD/NAD(P)-binding domain"/>
    <property type="match status" value="1"/>
</dbReference>